<dbReference type="PIRSF" id="PIRSF000709">
    <property type="entry name" value="6PFK_2-Ptase"/>
    <property type="match status" value="1"/>
</dbReference>
<dbReference type="InterPro" id="IPR013078">
    <property type="entry name" value="His_Pase_superF_clade-1"/>
</dbReference>
<feature type="binding site" evidence="1">
    <location>
        <position position="58"/>
    </location>
    <ligand>
        <name>substrate</name>
    </ligand>
</feature>
<dbReference type="InterPro" id="IPR029033">
    <property type="entry name" value="His_PPase_superfam"/>
</dbReference>
<name>A0A3S4RB57_MYCCI</name>
<gene>
    <name evidence="2" type="primary">entD</name>
    <name evidence="2" type="ORF">NCTC10485_00036</name>
</gene>
<dbReference type="PANTHER" id="PTHR48100:SF1">
    <property type="entry name" value="HISTIDINE PHOSPHATASE FAMILY PROTEIN-RELATED"/>
    <property type="match status" value="1"/>
</dbReference>
<keyword evidence="3" id="KW-1185">Reference proteome</keyword>
<organism evidence="2 3">
    <name type="scientific">Mycolicibacterium chitae</name>
    <name type="common">Mycobacterium chitae</name>
    <dbReference type="NCBI Taxonomy" id="1792"/>
    <lineage>
        <taxon>Bacteria</taxon>
        <taxon>Bacillati</taxon>
        <taxon>Actinomycetota</taxon>
        <taxon>Actinomycetes</taxon>
        <taxon>Mycobacteriales</taxon>
        <taxon>Mycobacteriaceae</taxon>
        <taxon>Mycolicibacterium</taxon>
    </lineage>
</organism>
<accession>A0A3S4RB57</accession>
<dbReference type="RefSeq" id="WP_163791951.1">
    <property type="nucleotide sequence ID" value="NZ_AP022604.1"/>
</dbReference>
<dbReference type="Pfam" id="PF00300">
    <property type="entry name" value="His_Phos_1"/>
    <property type="match status" value="1"/>
</dbReference>
<reference evidence="2 3" key="1">
    <citation type="submission" date="2018-12" db="EMBL/GenBank/DDBJ databases">
        <authorList>
            <consortium name="Pathogen Informatics"/>
        </authorList>
    </citation>
    <scope>NUCLEOTIDE SEQUENCE [LARGE SCALE GENOMIC DNA]</scope>
    <source>
        <strain evidence="2 3">NCTC10485</strain>
    </source>
</reference>
<protein>
    <submittedName>
        <fullName evidence="2">Acid phosphatase</fullName>
    </submittedName>
</protein>
<evidence type="ECO:0000313" key="3">
    <source>
        <dbReference type="Proteomes" id="UP000282551"/>
    </source>
</evidence>
<proteinExistence type="predicted"/>
<evidence type="ECO:0000313" key="2">
    <source>
        <dbReference type="EMBL" id="VEG44049.1"/>
    </source>
</evidence>
<dbReference type="GO" id="GO:0016791">
    <property type="term" value="F:phosphatase activity"/>
    <property type="evidence" value="ECO:0007669"/>
    <property type="project" value="TreeGrafter"/>
</dbReference>
<dbReference type="SUPFAM" id="SSF53254">
    <property type="entry name" value="Phosphoglycerate mutase-like"/>
    <property type="match status" value="1"/>
</dbReference>
<dbReference type="GO" id="GO:0005737">
    <property type="term" value="C:cytoplasm"/>
    <property type="evidence" value="ECO:0007669"/>
    <property type="project" value="TreeGrafter"/>
</dbReference>
<dbReference type="Gene3D" id="3.40.50.1240">
    <property type="entry name" value="Phosphoglycerate mutase-like"/>
    <property type="match status" value="1"/>
</dbReference>
<dbReference type="SMART" id="SM00855">
    <property type="entry name" value="PGAM"/>
    <property type="match status" value="1"/>
</dbReference>
<dbReference type="CDD" id="cd07067">
    <property type="entry name" value="HP_PGM_like"/>
    <property type="match status" value="1"/>
</dbReference>
<dbReference type="InterPro" id="IPR050275">
    <property type="entry name" value="PGM_Phosphatase"/>
</dbReference>
<dbReference type="AlphaFoldDB" id="A0A3S4RB57"/>
<dbReference type="EMBL" id="LR134355">
    <property type="protein sequence ID" value="VEG44049.1"/>
    <property type="molecule type" value="Genomic_DNA"/>
</dbReference>
<dbReference type="Proteomes" id="UP000282551">
    <property type="component" value="Chromosome"/>
</dbReference>
<dbReference type="PANTHER" id="PTHR48100">
    <property type="entry name" value="BROAD-SPECIFICITY PHOSPHATASE YOR283W-RELATED"/>
    <property type="match status" value="1"/>
</dbReference>
<evidence type="ECO:0000256" key="1">
    <source>
        <dbReference type="PIRSR" id="PIRSR613078-2"/>
    </source>
</evidence>
<sequence>MTTLLLLRHGATEWTQLRRLQGRTDIDLSADGRQAVRELAPVIEAWRPRTVICSPLSRTRSTAALLGARDVVVDERWAEAGLGQWEGLTPDVIGDDYLHWRGGVLVPPLGETPEVVTARTTAAVHDATAQPGPVLVVTHGGVIRAVLAQFIGLSTGRLVPVAAPSITALDVDPDGSARLRALNVAARPG</sequence>